<dbReference type="SMART" id="SM00260">
    <property type="entry name" value="CheW"/>
    <property type="match status" value="1"/>
</dbReference>
<proteinExistence type="predicted"/>
<reference evidence="3" key="1">
    <citation type="submission" date="2020-01" db="EMBL/GenBank/DDBJ databases">
        <title>Caldichromatium gen. nov., sp. nov., a thermophilic purple sulfur bacterium member of the family Chromatiaceae isolated from Nakabusa hot spring, Japan.</title>
        <authorList>
            <person name="Saini M.K."/>
            <person name="Hanada S."/>
            <person name="Tank M."/>
        </authorList>
    </citation>
    <scope>NUCLEOTIDE SEQUENCE [LARGE SCALE GENOMIC DNA]</scope>
    <source>
        <strain evidence="3">No.7</strain>
    </source>
</reference>
<dbReference type="GO" id="GO:0005829">
    <property type="term" value="C:cytosol"/>
    <property type="evidence" value="ECO:0007669"/>
    <property type="project" value="TreeGrafter"/>
</dbReference>
<dbReference type="InterPro" id="IPR039315">
    <property type="entry name" value="CheW"/>
</dbReference>
<dbReference type="Proteomes" id="UP000502699">
    <property type="component" value="Chromosome"/>
</dbReference>
<dbReference type="GO" id="GO:0006935">
    <property type="term" value="P:chemotaxis"/>
    <property type="evidence" value="ECO:0007669"/>
    <property type="project" value="InterPro"/>
</dbReference>
<evidence type="ECO:0000313" key="3">
    <source>
        <dbReference type="Proteomes" id="UP000502699"/>
    </source>
</evidence>
<dbReference type="RefSeq" id="WP_166270262.1">
    <property type="nucleotide sequence ID" value="NZ_CP048029.1"/>
</dbReference>
<evidence type="ECO:0000313" key="2">
    <source>
        <dbReference type="EMBL" id="QIK37495.1"/>
    </source>
</evidence>
<dbReference type="PANTHER" id="PTHR22617">
    <property type="entry name" value="CHEMOTAXIS SENSOR HISTIDINE KINASE-RELATED"/>
    <property type="match status" value="1"/>
</dbReference>
<dbReference type="PANTHER" id="PTHR22617:SF23">
    <property type="entry name" value="CHEMOTAXIS PROTEIN CHEW"/>
    <property type="match status" value="1"/>
</dbReference>
<keyword evidence="3" id="KW-1185">Reference proteome</keyword>
<evidence type="ECO:0000259" key="1">
    <source>
        <dbReference type="PROSITE" id="PS50851"/>
    </source>
</evidence>
<dbReference type="SUPFAM" id="SSF50341">
    <property type="entry name" value="CheW-like"/>
    <property type="match status" value="1"/>
</dbReference>
<name>A0A6G7VC91_9GAMM</name>
<dbReference type="GO" id="GO:0007165">
    <property type="term" value="P:signal transduction"/>
    <property type="evidence" value="ECO:0007669"/>
    <property type="project" value="InterPro"/>
</dbReference>
<dbReference type="EMBL" id="CP048029">
    <property type="protein sequence ID" value="QIK37495.1"/>
    <property type="molecule type" value="Genomic_DNA"/>
</dbReference>
<dbReference type="AlphaFoldDB" id="A0A6G7VC91"/>
<dbReference type="PROSITE" id="PS50851">
    <property type="entry name" value="CHEW"/>
    <property type="match status" value="1"/>
</dbReference>
<accession>A0A6G7VC91</accession>
<feature type="domain" description="CheW-like" evidence="1">
    <location>
        <begin position="33"/>
        <end position="179"/>
    </location>
</feature>
<sequence>MMAELASTRDPLELILDQQRLAEREETSETIPSIQLVIFALGDRIQALPGPQVREILPPSTIYPVPGCPPAFAGVMRVRGEILPMIRLSELLQIKPAQPSHPGVILRIQGSRQIEGQPLQGGLSVDRVLDVLDLPAEQLRPPPETLAEPLRHCARAVLPIADQTAILLETDALFDIALCEMGPAR</sequence>
<protein>
    <submittedName>
        <fullName evidence="2">Purine-binding chemotaxis protein CheW</fullName>
    </submittedName>
</protein>
<dbReference type="Gene3D" id="2.30.30.40">
    <property type="entry name" value="SH3 Domains"/>
    <property type="match status" value="1"/>
</dbReference>
<organism evidence="2 3">
    <name type="scientific">Caldichromatium japonicum</name>
    <dbReference type="NCBI Taxonomy" id="2699430"/>
    <lineage>
        <taxon>Bacteria</taxon>
        <taxon>Pseudomonadati</taxon>
        <taxon>Pseudomonadota</taxon>
        <taxon>Gammaproteobacteria</taxon>
        <taxon>Chromatiales</taxon>
        <taxon>Chromatiaceae</taxon>
        <taxon>Caldichromatium</taxon>
    </lineage>
</organism>
<dbReference type="Pfam" id="PF01584">
    <property type="entry name" value="CheW"/>
    <property type="match status" value="1"/>
</dbReference>
<dbReference type="KEGG" id="cjap:GWK36_05325"/>
<dbReference type="Gene3D" id="2.40.50.180">
    <property type="entry name" value="CheA-289, Domain 4"/>
    <property type="match status" value="1"/>
</dbReference>
<dbReference type="InterPro" id="IPR036061">
    <property type="entry name" value="CheW-like_dom_sf"/>
</dbReference>
<gene>
    <name evidence="2" type="ORF">GWK36_05325</name>
</gene>
<dbReference type="InterPro" id="IPR002545">
    <property type="entry name" value="CheW-lke_dom"/>
</dbReference>